<feature type="transmembrane region" description="Helical" evidence="5">
    <location>
        <begin position="258"/>
        <end position="275"/>
    </location>
</feature>
<feature type="transmembrane region" description="Helical" evidence="5">
    <location>
        <begin position="52"/>
        <end position="67"/>
    </location>
</feature>
<dbReference type="GO" id="GO:0016874">
    <property type="term" value="F:ligase activity"/>
    <property type="evidence" value="ECO:0007669"/>
    <property type="project" value="UniProtKB-KW"/>
</dbReference>
<reference evidence="7 8" key="1">
    <citation type="submission" date="2023-09" db="EMBL/GenBank/DDBJ databases">
        <authorList>
            <person name="Rey-Velasco X."/>
        </authorList>
    </citation>
    <scope>NUCLEOTIDE SEQUENCE [LARGE SCALE GENOMIC DNA]</scope>
    <source>
        <strain evidence="7 8">F260</strain>
    </source>
</reference>
<feature type="transmembrane region" description="Helical" evidence="5">
    <location>
        <begin position="221"/>
        <end position="246"/>
    </location>
</feature>
<evidence type="ECO:0000256" key="1">
    <source>
        <dbReference type="ARBA" id="ARBA00004141"/>
    </source>
</evidence>
<gene>
    <name evidence="7" type="ORF">RM545_12140</name>
</gene>
<comment type="subcellular location">
    <subcellularLocation>
        <location evidence="1">Membrane</location>
        <topology evidence="1">Multi-pass membrane protein</topology>
    </subcellularLocation>
</comment>
<feature type="transmembrane region" description="Helical" evidence="5">
    <location>
        <begin position="103"/>
        <end position="122"/>
    </location>
</feature>
<proteinExistence type="predicted"/>
<dbReference type="EMBL" id="JAVRHO010000016">
    <property type="protein sequence ID" value="MDT0647442.1"/>
    <property type="molecule type" value="Genomic_DNA"/>
</dbReference>
<evidence type="ECO:0000259" key="6">
    <source>
        <dbReference type="Pfam" id="PF04932"/>
    </source>
</evidence>
<feature type="transmembrane region" description="Helical" evidence="5">
    <location>
        <begin position="73"/>
        <end position="91"/>
    </location>
</feature>
<name>A0ABU3CMH9_9FLAO</name>
<feature type="transmembrane region" description="Helical" evidence="5">
    <location>
        <begin position="386"/>
        <end position="405"/>
    </location>
</feature>
<sequence length="434" mass="49654">MYNFLNPILSYRYFWISVFLIFGVGLVTNFLISGVVLIIFLLSFNAQLKTEYLLFTLLGTFILASNISPNFQFAQNLRFVGLAASLVYLFYNRGIVRSPANNILPFAIYAFIITLIYSPIGFEAVLRGVSYWLVALVIFTAYQRSYLKDAEQTSRLLLGFFILYFFLNALLIFYGSDLYLMGRFRGIMGNPNELGLVCVFGFGIIDLLFKRQEISFNPKHYLILKCVIVGLIVLTGSRTSLFAIVIYFVTQRLFRNKLLLVFALIFLGILYYLSLSVDPEALVKSLGLSQELRVESLTTGSGRTEVWEVAWEEIKEKPWIGRGMQYDSYFINEYVENNFTGVVARHWAGIWNSYLSLLLDVGIIGLLAYFFFIIRMFRISHFKNTAAAFLAMTLFAGITESWMAASMNAFTPMFFLYWAIQSQPVSNTEEIIEG</sequence>
<evidence type="ECO:0000256" key="4">
    <source>
        <dbReference type="ARBA" id="ARBA00023136"/>
    </source>
</evidence>
<keyword evidence="3 5" id="KW-1133">Transmembrane helix</keyword>
<feature type="transmembrane region" description="Helical" evidence="5">
    <location>
        <begin position="12"/>
        <end position="40"/>
    </location>
</feature>
<feature type="transmembrane region" description="Helical" evidence="5">
    <location>
        <begin position="354"/>
        <end position="374"/>
    </location>
</feature>
<dbReference type="RefSeq" id="WP_311495548.1">
    <property type="nucleotide sequence ID" value="NZ_JAVRHO010000016.1"/>
</dbReference>
<dbReference type="Pfam" id="PF04932">
    <property type="entry name" value="Wzy_C"/>
    <property type="match status" value="1"/>
</dbReference>
<evidence type="ECO:0000256" key="2">
    <source>
        <dbReference type="ARBA" id="ARBA00022692"/>
    </source>
</evidence>
<evidence type="ECO:0000313" key="7">
    <source>
        <dbReference type="EMBL" id="MDT0647442.1"/>
    </source>
</evidence>
<dbReference type="InterPro" id="IPR007016">
    <property type="entry name" value="O-antigen_ligase-rel_domated"/>
</dbReference>
<evidence type="ECO:0000256" key="3">
    <source>
        <dbReference type="ARBA" id="ARBA00022989"/>
    </source>
</evidence>
<comment type="caution">
    <text evidence="7">The sequence shown here is derived from an EMBL/GenBank/DDBJ whole genome shotgun (WGS) entry which is preliminary data.</text>
</comment>
<feature type="transmembrane region" description="Helical" evidence="5">
    <location>
        <begin position="156"/>
        <end position="174"/>
    </location>
</feature>
<keyword evidence="7" id="KW-0436">Ligase</keyword>
<evidence type="ECO:0000256" key="5">
    <source>
        <dbReference type="SAM" id="Phobius"/>
    </source>
</evidence>
<dbReference type="PANTHER" id="PTHR37422">
    <property type="entry name" value="TEICHURONIC ACID BIOSYNTHESIS PROTEIN TUAE"/>
    <property type="match status" value="1"/>
</dbReference>
<organism evidence="7 8">
    <name type="scientific">Autumnicola lenta</name>
    <dbReference type="NCBI Taxonomy" id="3075593"/>
    <lineage>
        <taxon>Bacteria</taxon>
        <taxon>Pseudomonadati</taxon>
        <taxon>Bacteroidota</taxon>
        <taxon>Flavobacteriia</taxon>
        <taxon>Flavobacteriales</taxon>
        <taxon>Flavobacteriaceae</taxon>
        <taxon>Autumnicola</taxon>
    </lineage>
</organism>
<evidence type="ECO:0000313" key="8">
    <source>
        <dbReference type="Proteomes" id="UP001245285"/>
    </source>
</evidence>
<feature type="transmembrane region" description="Helical" evidence="5">
    <location>
        <begin position="128"/>
        <end position="144"/>
    </location>
</feature>
<dbReference type="Proteomes" id="UP001245285">
    <property type="component" value="Unassembled WGS sequence"/>
</dbReference>
<keyword evidence="8" id="KW-1185">Reference proteome</keyword>
<dbReference type="PANTHER" id="PTHR37422:SF13">
    <property type="entry name" value="LIPOPOLYSACCHARIDE BIOSYNTHESIS PROTEIN PA4999-RELATED"/>
    <property type="match status" value="1"/>
</dbReference>
<keyword evidence="4 5" id="KW-0472">Membrane</keyword>
<dbReference type="InterPro" id="IPR051533">
    <property type="entry name" value="WaaL-like"/>
</dbReference>
<feature type="domain" description="O-antigen ligase-related" evidence="6">
    <location>
        <begin position="228"/>
        <end position="370"/>
    </location>
</feature>
<protein>
    <submittedName>
        <fullName evidence="7">O-antigen ligase family protein</fullName>
    </submittedName>
</protein>
<keyword evidence="2 5" id="KW-0812">Transmembrane</keyword>
<accession>A0ABU3CMH9</accession>